<evidence type="ECO:0000256" key="6">
    <source>
        <dbReference type="RuleBase" id="RU366058"/>
    </source>
</evidence>
<proteinExistence type="inferred from homology"/>
<dbReference type="KEGG" id="lsd:EMK97_10680"/>
<comment type="similarity">
    <text evidence="6">Belongs to the TVP38/TMEM64 family.</text>
</comment>
<keyword evidence="2 6" id="KW-1003">Cell membrane</keyword>
<gene>
    <name evidence="8" type="ORF">EMK97_10680</name>
</gene>
<organism evidence="8 9">
    <name type="scientific">Litorilituus sediminis</name>
    <dbReference type="NCBI Taxonomy" id="718192"/>
    <lineage>
        <taxon>Bacteria</taxon>
        <taxon>Pseudomonadati</taxon>
        <taxon>Pseudomonadota</taxon>
        <taxon>Gammaproteobacteria</taxon>
        <taxon>Alteromonadales</taxon>
        <taxon>Colwelliaceae</taxon>
        <taxon>Litorilituus</taxon>
    </lineage>
</organism>
<dbReference type="PANTHER" id="PTHR12677">
    <property type="entry name" value="GOLGI APPARATUS MEMBRANE PROTEIN TVP38-RELATED"/>
    <property type="match status" value="1"/>
</dbReference>
<dbReference type="EMBL" id="CP034759">
    <property type="protein sequence ID" value="QBG36143.1"/>
    <property type="molecule type" value="Genomic_DNA"/>
</dbReference>
<dbReference type="InterPro" id="IPR032816">
    <property type="entry name" value="VTT_dom"/>
</dbReference>
<dbReference type="InterPro" id="IPR015414">
    <property type="entry name" value="TMEM64"/>
</dbReference>
<feature type="transmembrane region" description="Helical" evidence="6">
    <location>
        <begin position="12"/>
        <end position="29"/>
    </location>
</feature>
<keyword evidence="3 6" id="KW-0812">Transmembrane</keyword>
<keyword evidence="9" id="KW-1185">Reference proteome</keyword>
<evidence type="ECO:0000313" key="9">
    <source>
        <dbReference type="Proteomes" id="UP000290244"/>
    </source>
</evidence>
<evidence type="ECO:0000256" key="3">
    <source>
        <dbReference type="ARBA" id="ARBA00022692"/>
    </source>
</evidence>
<feature type="transmembrane region" description="Helical" evidence="6">
    <location>
        <begin position="88"/>
        <end position="111"/>
    </location>
</feature>
<sequence>MIINRLANKRNILISATIVIITVALYWFSQQSNFSFSQLSEQIITALTLTNPESHLFANIALLLVILSLATACALPRQIAALIAGINFGATIGAITALSAATIGCIITFSVSRFLLSERITARYPTQLAKLSAFLCQQTFIKTVIIRLLPAGSNFLTNIVAGVSKVSMKSYVSGSFIGFIPQMVIFSLAGSGIRLGAQTEMLASGILFLIALILSAYLYRQHKQSSVETA</sequence>
<dbReference type="GO" id="GO:0005886">
    <property type="term" value="C:plasma membrane"/>
    <property type="evidence" value="ECO:0007669"/>
    <property type="project" value="UniProtKB-SubCell"/>
</dbReference>
<evidence type="ECO:0000256" key="4">
    <source>
        <dbReference type="ARBA" id="ARBA00022989"/>
    </source>
</evidence>
<name>A0A4P6P435_9GAMM</name>
<dbReference type="OrthoDB" id="7348996at2"/>
<evidence type="ECO:0000256" key="1">
    <source>
        <dbReference type="ARBA" id="ARBA00004651"/>
    </source>
</evidence>
<feature type="transmembrane region" description="Helical" evidence="6">
    <location>
        <begin position="170"/>
        <end position="189"/>
    </location>
</feature>
<dbReference type="Pfam" id="PF09335">
    <property type="entry name" value="VTT_dom"/>
    <property type="match status" value="1"/>
</dbReference>
<accession>A0A4P6P435</accession>
<feature type="transmembrane region" description="Helical" evidence="6">
    <location>
        <begin position="201"/>
        <end position="219"/>
    </location>
</feature>
<evidence type="ECO:0000256" key="5">
    <source>
        <dbReference type="ARBA" id="ARBA00023136"/>
    </source>
</evidence>
<keyword evidence="4 6" id="KW-1133">Transmembrane helix</keyword>
<evidence type="ECO:0000313" key="8">
    <source>
        <dbReference type="EMBL" id="QBG36143.1"/>
    </source>
</evidence>
<dbReference type="RefSeq" id="WP_130602010.1">
    <property type="nucleotide sequence ID" value="NZ_CP034759.1"/>
</dbReference>
<evidence type="ECO:0000256" key="2">
    <source>
        <dbReference type="ARBA" id="ARBA00022475"/>
    </source>
</evidence>
<dbReference type="Proteomes" id="UP000290244">
    <property type="component" value="Chromosome"/>
</dbReference>
<keyword evidence="5 6" id="KW-0472">Membrane</keyword>
<evidence type="ECO:0000259" key="7">
    <source>
        <dbReference type="Pfam" id="PF09335"/>
    </source>
</evidence>
<dbReference type="AlphaFoldDB" id="A0A4P6P435"/>
<dbReference type="PANTHER" id="PTHR12677:SF59">
    <property type="entry name" value="GOLGI APPARATUS MEMBRANE PROTEIN TVP38-RELATED"/>
    <property type="match status" value="1"/>
</dbReference>
<feature type="transmembrane region" description="Helical" evidence="6">
    <location>
        <begin position="56"/>
        <end position="76"/>
    </location>
</feature>
<protein>
    <recommendedName>
        <fullName evidence="6">TVP38/TMEM64 family membrane protein</fullName>
    </recommendedName>
</protein>
<feature type="domain" description="VTT" evidence="7">
    <location>
        <begin position="75"/>
        <end position="191"/>
    </location>
</feature>
<reference evidence="8 9" key="1">
    <citation type="submission" date="2018-12" db="EMBL/GenBank/DDBJ databases">
        <title>Complete genome of Litorilituus sediminis.</title>
        <authorList>
            <person name="Liu A."/>
            <person name="Rong J."/>
        </authorList>
    </citation>
    <scope>NUCLEOTIDE SEQUENCE [LARGE SCALE GENOMIC DNA]</scope>
    <source>
        <strain evidence="8 9">JCM 17549</strain>
    </source>
</reference>
<comment type="subcellular location">
    <subcellularLocation>
        <location evidence="1 6">Cell membrane</location>
        <topology evidence="1 6">Multi-pass membrane protein</topology>
    </subcellularLocation>
</comment>